<name>A0AAD6NKA1_DREDA</name>
<dbReference type="Proteomes" id="UP001221413">
    <property type="component" value="Unassembled WGS sequence"/>
</dbReference>
<keyword evidence="3" id="KW-1185">Reference proteome</keyword>
<reference evidence="2" key="1">
    <citation type="submission" date="2023-01" db="EMBL/GenBank/DDBJ databases">
        <title>The chitinases involved in constricting ring structure development in the nematode-trapping fungus Drechslerella dactyloides.</title>
        <authorList>
            <person name="Wang R."/>
            <person name="Zhang L."/>
            <person name="Tang P."/>
            <person name="Li S."/>
            <person name="Liang L."/>
        </authorList>
    </citation>
    <scope>NUCLEOTIDE SEQUENCE</scope>
    <source>
        <strain evidence="2">YMF1.00031</strain>
    </source>
</reference>
<feature type="region of interest" description="Disordered" evidence="1">
    <location>
        <begin position="22"/>
        <end position="61"/>
    </location>
</feature>
<evidence type="ECO:0000256" key="1">
    <source>
        <dbReference type="SAM" id="MobiDB-lite"/>
    </source>
</evidence>
<sequence length="432" mass="49117">MPCPLHRIYRALLPQTSLASNSAKYKRKKHGASSSAGKGVAAGESSSNGKRPEDVSSSANLDPKGLKELAYLQSRYSWAPRLWRKRLIDLLTLDAETLGPILRRIHNNTDPDTILTEILATDAQFKELWGMKDDDITFRQVLAHSICRATSPMLKQGEGHSTHFRNRHMDLPVATVVSEDREPVFPVELRDLPWFGWEIEPKPLELYNPARARQENNKEMLTDWKLTWRDLFTDDLLRLPATDLVSHSIPTVRAARPVNAGQPLYTPEEQDWQREWLPRMIEAGILTQCEGPWAARIRDEGPRVQFKRYHMSLPVAVIVITNKLSLPTPLRDLPWFEVEVGPKDKNVEQYGDMQSIGKAINYDFNRSCRKFRHEGDTKTARGENGGHSVLETLGVMLSSEDAKRNSLDHYSIIAAHLFTGDVGQIVFYRFCG</sequence>
<dbReference type="InterPro" id="IPR043502">
    <property type="entry name" value="DNA/RNA_pol_sf"/>
</dbReference>
<gene>
    <name evidence="2" type="ORF">Dda_3991</name>
</gene>
<dbReference type="EMBL" id="JAQGDS010000004">
    <property type="protein sequence ID" value="KAJ6261322.1"/>
    <property type="molecule type" value="Genomic_DNA"/>
</dbReference>
<accession>A0AAD6NKA1</accession>
<evidence type="ECO:0000313" key="2">
    <source>
        <dbReference type="EMBL" id="KAJ6261322.1"/>
    </source>
</evidence>
<proteinExistence type="predicted"/>
<evidence type="ECO:0000313" key="3">
    <source>
        <dbReference type="Proteomes" id="UP001221413"/>
    </source>
</evidence>
<comment type="caution">
    <text evidence="2">The sequence shown here is derived from an EMBL/GenBank/DDBJ whole genome shotgun (WGS) entry which is preliminary data.</text>
</comment>
<dbReference type="AlphaFoldDB" id="A0AAD6NKA1"/>
<protein>
    <submittedName>
        <fullName evidence="2">Uncharacterized protein</fullName>
    </submittedName>
</protein>
<dbReference type="SUPFAM" id="SSF56672">
    <property type="entry name" value="DNA/RNA polymerases"/>
    <property type="match status" value="1"/>
</dbReference>
<feature type="compositionally biased region" description="Low complexity" evidence="1">
    <location>
        <begin position="32"/>
        <end position="47"/>
    </location>
</feature>
<organism evidence="2 3">
    <name type="scientific">Drechslerella dactyloides</name>
    <name type="common">Nematode-trapping fungus</name>
    <name type="synonym">Arthrobotrys dactyloides</name>
    <dbReference type="NCBI Taxonomy" id="74499"/>
    <lineage>
        <taxon>Eukaryota</taxon>
        <taxon>Fungi</taxon>
        <taxon>Dikarya</taxon>
        <taxon>Ascomycota</taxon>
        <taxon>Pezizomycotina</taxon>
        <taxon>Orbiliomycetes</taxon>
        <taxon>Orbiliales</taxon>
        <taxon>Orbiliaceae</taxon>
        <taxon>Drechslerella</taxon>
    </lineage>
</organism>